<evidence type="ECO:0008006" key="3">
    <source>
        <dbReference type="Google" id="ProtNLM"/>
    </source>
</evidence>
<keyword evidence="2" id="KW-1185">Reference proteome</keyword>
<dbReference type="EMBL" id="AAWS01000005">
    <property type="protein sequence ID" value="EAY30844.1"/>
    <property type="molecule type" value="Genomic_DNA"/>
</dbReference>
<dbReference type="AlphaFoldDB" id="A1ZFS0"/>
<proteinExistence type="predicted"/>
<gene>
    <name evidence="1" type="ORF">M23134_01168</name>
</gene>
<evidence type="ECO:0000313" key="2">
    <source>
        <dbReference type="Proteomes" id="UP000004095"/>
    </source>
</evidence>
<accession>A1ZFS0</accession>
<organism evidence="1 2">
    <name type="scientific">Microscilla marina ATCC 23134</name>
    <dbReference type="NCBI Taxonomy" id="313606"/>
    <lineage>
        <taxon>Bacteria</taxon>
        <taxon>Pseudomonadati</taxon>
        <taxon>Bacteroidota</taxon>
        <taxon>Cytophagia</taxon>
        <taxon>Cytophagales</taxon>
        <taxon>Microscillaceae</taxon>
        <taxon>Microscilla</taxon>
    </lineage>
</organism>
<sequence length="160" mass="18349">MHLIKKFLFFCGWYEPLAKDVTKWKERGNIGTLTFVIKKISRIPESKQPYMTVAIIEAFTDLKAHAALPILLKKIDSNSEAVSRAAITAIQKMGLINLRIEKVITNKLDYWDSPCFIPFKGSVLKSSFSEDTSFHNRKKGAERLHEIFEAQKKNSGYGYY</sequence>
<evidence type="ECO:0000313" key="1">
    <source>
        <dbReference type="EMBL" id="EAY30844.1"/>
    </source>
</evidence>
<reference evidence="1 2" key="1">
    <citation type="submission" date="2007-01" db="EMBL/GenBank/DDBJ databases">
        <authorList>
            <person name="Haygood M."/>
            <person name="Podell S."/>
            <person name="Anderson C."/>
            <person name="Hopkinson B."/>
            <person name="Roe K."/>
            <person name="Barbeau K."/>
            <person name="Gaasterland T."/>
            <person name="Ferriera S."/>
            <person name="Johnson J."/>
            <person name="Kravitz S."/>
            <person name="Beeson K."/>
            <person name="Sutton G."/>
            <person name="Rogers Y.-H."/>
            <person name="Friedman R."/>
            <person name="Frazier M."/>
            <person name="Venter J.C."/>
        </authorList>
    </citation>
    <scope>NUCLEOTIDE SEQUENCE [LARGE SCALE GENOMIC DNA]</scope>
    <source>
        <strain evidence="1 2">ATCC 23134</strain>
    </source>
</reference>
<dbReference type="Proteomes" id="UP000004095">
    <property type="component" value="Unassembled WGS sequence"/>
</dbReference>
<protein>
    <recommendedName>
        <fullName evidence="3">HEAT repeat domain-containing protein</fullName>
    </recommendedName>
</protein>
<dbReference type="RefSeq" id="WP_002694552.1">
    <property type="nucleotide sequence ID" value="NZ_AAWS01000005.1"/>
</dbReference>
<name>A1ZFS0_MICM2</name>
<dbReference type="InterPro" id="IPR016024">
    <property type="entry name" value="ARM-type_fold"/>
</dbReference>
<dbReference type="SUPFAM" id="SSF48371">
    <property type="entry name" value="ARM repeat"/>
    <property type="match status" value="1"/>
</dbReference>
<comment type="caution">
    <text evidence="1">The sequence shown here is derived from an EMBL/GenBank/DDBJ whole genome shotgun (WGS) entry which is preliminary data.</text>
</comment>